<protein>
    <submittedName>
        <fullName evidence="1">Uncharacterized protein</fullName>
    </submittedName>
</protein>
<gene>
    <name evidence="1" type="ORF">DSM109990_01331</name>
</gene>
<dbReference type="EMBL" id="CP085144">
    <property type="protein sequence ID" value="UOA14525.1"/>
    <property type="molecule type" value="Genomic_DNA"/>
</dbReference>
<sequence length="68" mass="7654">MDYLTGTAGISSPYELDAALMASTAYVGEYRRSNGKSTDAPWDWPKTERDLAIFDRQQERAMKAMMGE</sequence>
<keyword evidence="2" id="KW-1185">Reference proteome</keyword>
<dbReference type="Proteomes" id="UP000831019">
    <property type="component" value="Chromosome"/>
</dbReference>
<accession>A0ABY3ZIL5</accession>
<organism evidence="1 2">
    <name type="scientific">Sulfitobacter dubius</name>
    <dbReference type="NCBI Taxonomy" id="218673"/>
    <lineage>
        <taxon>Bacteria</taxon>
        <taxon>Pseudomonadati</taxon>
        <taxon>Pseudomonadota</taxon>
        <taxon>Alphaproteobacteria</taxon>
        <taxon>Rhodobacterales</taxon>
        <taxon>Roseobacteraceae</taxon>
        <taxon>Sulfitobacter</taxon>
    </lineage>
</organism>
<proteinExistence type="predicted"/>
<evidence type="ECO:0000313" key="1">
    <source>
        <dbReference type="EMBL" id="UOA14525.1"/>
    </source>
</evidence>
<name>A0ABY3ZIL5_9RHOB</name>
<reference evidence="2" key="1">
    <citation type="journal article" date="2022" name="Microorganisms">
        <title>Beyond the ABCs#Discovery of Three New Plasmid Types in Rhodobacterales (RepQ, RepY, RepW).</title>
        <authorList>
            <person name="Freese H.M."/>
            <person name="Ringel V."/>
            <person name="Overmann J."/>
            <person name="Petersen J."/>
        </authorList>
    </citation>
    <scope>NUCLEOTIDE SEQUENCE [LARGE SCALE GENOMIC DNA]</scope>
    <source>
        <strain evidence="2">DSM 109990</strain>
    </source>
</reference>
<evidence type="ECO:0000313" key="2">
    <source>
        <dbReference type="Proteomes" id="UP000831019"/>
    </source>
</evidence>